<dbReference type="PANTHER" id="PTHR43833">
    <property type="entry name" value="POTASSIUM CHANNEL PROTEIN 2-RELATED-RELATED"/>
    <property type="match status" value="1"/>
</dbReference>
<protein>
    <submittedName>
        <fullName evidence="2">TrkA family potassium uptake protein</fullName>
    </submittedName>
</protein>
<dbReference type="SUPFAM" id="SSF51735">
    <property type="entry name" value="NAD(P)-binding Rossmann-fold domains"/>
    <property type="match status" value="1"/>
</dbReference>
<reference evidence="2" key="1">
    <citation type="submission" date="2020-10" db="EMBL/GenBank/DDBJ databases">
        <authorList>
            <person name="Gilroy R."/>
        </authorList>
    </citation>
    <scope>NUCLEOTIDE SEQUENCE</scope>
    <source>
        <strain evidence="2">ChiHjej10B9-9673</strain>
    </source>
</reference>
<dbReference type="PANTHER" id="PTHR43833:SF7">
    <property type="entry name" value="KTR SYSTEM POTASSIUM UPTAKE PROTEIN C"/>
    <property type="match status" value="1"/>
</dbReference>
<evidence type="ECO:0000259" key="1">
    <source>
        <dbReference type="PROSITE" id="PS51202"/>
    </source>
</evidence>
<evidence type="ECO:0000313" key="3">
    <source>
        <dbReference type="Proteomes" id="UP000824001"/>
    </source>
</evidence>
<dbReference type="Pfam" id="PF02080">
    <property type="entry name" value="TrkA_C"/>
    <property type="match status" value="1"/>
</dbReference>
<reference evidence="2" key="2">
    <citation type="journal article" date="2021" name="PeerJ">
        <title>Extensive microbial diversity within the chicken gut microbiome revealed by metagenomics and culture.</title>
        <authorList>
            <person name="Gilroy R."/>
            <person name="Ravi A."/>
            <person name="Getino M."/>
            <person name="Pursley I."/>
            <person name="Horton D.L."/>
            <person name="Alikhan N.F."/>
            <person name="Baker D."/>
            <person name="Gharbi K."/>
            <person name="Hall N."/>
            <person name="Watson M."/>
            <person name="Adriaenssens E.M."/>
            <person name="Foster-Nyarko E."/>
            <person name="Jarju S."/>
            <person name="Secka A."/>
            <person name="Antonio M."/>
            <person name="Oren A."/>
            <person name="Chaudhuri R.R."/>
            <person name="La Ragione R."/>
            <person name="Hildebrand F."/>
            <person name="Pallen M.J."/>
        </authorList>
    </citation>
    <scope>NUCLEOTIDE SEQUENCE</scope>
    <source>
        <strain evidence="2">ChiHjej10B9-9673</strain>
    </source>
</reference>
<name>A0A9D1JVD2_9FIRM</name>
<gene>
    <name evidence="2" type="ORF">IAC18_01220</name>
</gene>
<dbReference type="Proteomes" id="UP000824001">
    <property type="component" value="Unassembled WGS sequence"/>
</dbReference>
<dbReference type="InterPro" id="IPR036291">
    <property type="entry name" value="NAD(P)-bd_dom_sf"/>
</dbReference>
<proteinExistence type="predicted"/>
<feature type="domain" description="RCK C-terminal" evidence="1">
    <location>
        <begin position="134"/>
        <end position="215"/>
    </location>
</feature>
<dbReference type="SUPFAM" id="SSF116726">
    <property type="entry name" value="TrkA C-terminal domain-like"/>
    <property type="match status" value="1"/>
</dbReference>
<dbReference type="Gene3D" id="3.40.50.720">
    <property type="entry name" value="NAD(P)-binding Rossmann-like Domain"/>
    <property type="match status" value="1"/>
</dbReference>
<dbReference type="Pfam" id="PF02254">
    <property type="entry name" value="TrkA_N"/>
    <property type="match status" value="1"/>
</dbReference>
<dbReference type="InterPro" id="IPR003148">
    <property type="entry name" value="RCK_N"/>
</dbReference>
<dbReference type="Gene3D" id="3.30.70.1450">
    <property type="entry name" value="Regulator of K+ conductance, C-terminal domain"/>
    <property type="match status" value="1"/>
</dbReference>
<comment type="caution">
    <text evidence="2">The sequence shown here is derived from an EMBL/GenBank/DDBJ whole genome shotgun (WGS) entry which is preliminary data.</text>
</comment>
<dbReference type="GO" id="GO:0008324">
    <property type="term" value="F:monoatomic cation transmembrane transporter activity"/>
    <property type="evidence" value="ECO:0007669"/>
    <property type="project" value="InterPro"/>
</dbReference>
<organism evidence="2 3">
    <name type="scientific">Candidatus Scatomorpha merdipullorum</name>
    <dbReference type="NCBI Taxonomy" id="2840927"/>
    <lineage>
        <taxon>Bacteria</taxon>
        <taxon>Bacillati</taxon>
        <taxon>Bacillota</taxon>
        <taxon>Clostridia</taxon>
        <taxon>Eubacteriales</taxon>
        <taxon>Candidatus Scatomorpha</taxon>
    </lineage>
</organism>
<dbReference type="InterPro" id="IPR006037">
    <property type="entry name" value="RCK_C"/>
</dbReference>
<dbReference type="InterPro" id="IPR036721">
    <property type="entry name" value="RCK_C_sf"/>
</dbReference>
<accession>A0A9D1JVD2</accession>
<evidence type="ECO:0000313" key="2">
    <source>
        <dbReference type="EMBL" id="HIS66159.1"/>
    </source>
</evidence>
<dbReference type="EMBL" id="DVJK01000036">
    <property type="protein sequence ID" value="HIS66159.1"/>
    <property type="molecule type" value="Genomic_DNA"/>
</dbReference>
<dbReference type="AlphaFoldDB" id="A0A9D1JVD2"/>
<dbReference type="PROSITE" id="PS51202">
    <property type="entry name" value="RCK_C"/>
    <property type="match status" value="1"/>
</dbReference>
<dbReference type="GO" id="GO:0006813">
    <property type="term" value="P:potassium ion transport"/>
    <property type="evidence" value="ECO:0007669"/>
    <property type="project" value="InterPro"/>
</dbReference>
<sequence length="215" mass="24254">MKSFLIIGMGTFGHHLCEALCRNKCEIMIVDQNSEAVEDMLPYVTEAKVADCTNIDVLKSFDVASFDACFVCVNQAFQACLEITDQLKELGAKRVYSKADRDLEAKFLRRCGADYIIYPERDAAERIAVRESSEHIFDFIALAEGCAICEIEPPREWMGRSVAEVGLRNRYNLNLIAARGDDERMRPVVDPGYKFNEAEHILVLGSMDDVRRVTA</sequence>
<dbReference type="InterPro" id="IPR050721">
    <property type="entry name" value="Trk_Ktr_HKT_K-transport"/>
</dbReference>